<feature type="domain" description="Transposase InsH N-terminal" evidence="1">
    <location>
        <begin position="16"/>
        <end position="88"/>
    </location>
</feature>
<dbReference type="Pfam" id="PF05598">
    <property type="entry name" value="DUF772"/>
    <property type="match status" value="1"/>
</dbReference>
<evidence type="ECO:0000259" key="1">
    <source>
        <dbReference type="Pfam" id="PF05598"/>
    </source>
</evidence>
<organism evidence="2">
    <name type="scientific">marine sediment metagenome</name>
    <dbReference type="NCBI Taxonomy" id="412755"/>
    <lineage>
        <taxon>unclassified sequences</taxon>
        <taxon>metagenomes</taxon>
        <taxon>ecological metagenomes</taxon>
    </lineage>
</organism>
<dbReference type="EMBL" id="BARV01007831">
    <property type="protein sequence ID" value="GAI13319.1"/>
    <property type="molecule type" value="Genomic_DNA"/>
</dbReference>
<evidence type="ECO:0000313" key="2">
    <source>
        <dbReference type="EMBL" id="GAI13319.1"/>
    </source>
</evidence>
<comment type="caution">
    <text evidence="2">The sequence shown here is derived from an EMBL/GenBank/DDBJ whole genome shotgun (WGS) entry which is preliminary data.</text>
</comment>
<proteinExistence type="predicted"/>
<protein>
    <recommendedName>
        <fullName evidence="1">Transposase InsH N-terminal domain-containing protein</fullName>
    </recommendedName>
</protein>
<dbReference type="AlphaFoldDB" id="X1N3X9"/>
<reference evidence="2" key="1">
    <citation type="journal article" date="2014" name="Front. Microbiol.">
        <title>High frequency of phylogenetically diverse reductive dehalogenase-homologous genes in deep subseafloor sedimentary metagenomes.</title>
        <authorList>
            <person name="Kawai M."/>
            <person name="Futagami T."/>
            <person name="Toyoda A."/>
            <person name="Takaki Y."/>
            <person name="Nishi S."/>
            <person name="Hori S."/>
            <person name="Arai W."/>
            <person name="Tsubouchi T."/>
            <person name="Morono Y."/>
            <person name="Uchiyama I."/>
            <person name="Ito T."/>
            <person name="Fujiyama A."/>
            <person name="Inagaki F."/>
            <person name="Takami H."/>
        </authorList>
    </citation>
    <scope>NUCLEOTIDE SEQUENCE</scope>
    <source>
        <strain evidence="2">Expedition CK06-06</strain>
    </source>
</reference>
<dbReference type="InterPro" id="IPR008490">
    <property type="entry name" value="Transposase_InsH_N"/>
</dbReference>
<sequence>MNWENQSKQTSFYLQQMEQRIPKDDIFRIIDEKIDLSFIDELVKPRYSHLGPIGYSPQRLFRMLIVMYIENIRSERKLVEQLNVNLRY</sequence>
<accession>X1N3X9</accession>
<feature type="non-terminal residue" evidence="2">
    <location>
        <position position="88"/>
    </location>
</feature>
<gene>
    <name evidence="2" type="ORF">S06H3_15880</name>
</gene>
<name>X1N3X9_9ZZZZ</name>